<dbReference type="GO" id="GO:0052717">
    <property type="term" value="F:tRNA-specific adenosine-34 deaminase activity"/>
    <property type="evidence" value="ECO:0007669"/>
    <property type="project" value="TreeGrafter"/>
</dbReference>
<reference evidence="5" key="1">
    <citation type="journal article" date="2021" name="Proc. Natl. Acad. Sci. U.S.A.">
        <title>Three genomes in the algal genus Volvox reveal the fate of a haploid sex-determining region after a transition to homothallism.</title>
        <authorList>
            <person name="Yamamoto K."/>
            <person name="Hamaji T."/>
            <person name="Kawai-Toyooka H."/>
            <person name="Matsuzaki R."/>
            <person name="Takahashi F."/>
            <person name="Nishimura Y."/>
            <person name="Kawachi M."/>
            <person name="Noguchi H."/>
            <person name="Minakuchi Y."/>
            <person name="Umen J.G."/>
            <person name="Toyoda A."/>
            <person name="Nozaki H."/>
        </authorList>
    </citation>
    <scope>NUCLEOTIDE SEQUENCE</scope>
    <source>
        <strain evidence="5">NIES-3785</strain>
    </source>
</reference>
<dbReference type="OrthoDB" id="3180714at2759"/>
<proteinExistence type="inferred from homology"/>
<comment type="caution">
    <text evidence="5">The sequence shown here is derived from an EMBL/GenBank/DDBJ whole genome shotgun (WGS) entry which is preliminary data.</text>
</comment>
<comment type="similarity">
    <text evidence="2">Belongs to the cytidine and deoxycytidylate deaminase family. ADAT3 subfamily.</text>
</comment>
<evidence type="ECO:0000313" key="6">
    <source>
        <dbReference type="Proteomes" id="UP000722791"/>
    </source>
</evidence>
<evidence type="ECO:0000256" key="1">
    <source>
        <dbReference type="ARBA" id="ARBA00022694"/>
    </source>
</evidence>
<dbReference type="SUPFAM" id="SSF53927">
    <property type="entry name" value="Cytidine deaminase-like"/>
    <property type="match status" value="1"/>
</dbReference>
<evidence type="ECO:0000313" key="5">
    <source>
        <dbReference type="EMBL" id="GIL94466.1"/>
    </source>
</evidence>
<dbReference type="GO" id="GO:0008033">
    <property type="term" value="P:tRNA processing"/>
    <property type="evidence" value="ECO:0007669"/>
    <property type="project" value="UniProtKB-KW"/>
</dbReference>
<accession>A0A8J4FH39</accession>
<dbReference type="PROSITE" id="PS51747">
    <property type="entry name" value="CYT_DCMP_DEAMINASES_2"/>
    <property type="match status" value="1"/>
</dbReference>
<dbReference type="PANTHER" id="PTHR11079">
    <property type="entry name" value="CYTOSINE DEAMINASE FAMILY MEMBER"/>
    <property type="match status" value="1"/>
</dbReference>
<name>A0A8J4FH39_9CHLO</name>
<gene>
    <name evidence="5" type="ORF">Vretimale_665</name>
</gene>
<keyword evidence="1" id="KW-0819">tRNA processing</keyword>
<evidence type="ECO:0000256" key="2">
    <source>
        <dbReference type="ARBA" id="ARBA00038160"/>
    </source>
</evidence>
<dbReference type="InterPro" id="IPR002125">
    <property type="entry name" value="CMP_dCMP_dom"/>
</dbReference>
<dbReference type="InterPro" id="IPR016193">
    <property type="entry name" value="Cytidine_deaminase-like"/>
</dbReference>
<dbReference type="GO" id="GO:0005634">
    <property type="term" value="C:nucleus"/>
    <property type="evidence" value="ECO:0007669"/>
    <property type="project" value="TreeGrafter"/>
</dbReference>
<sequence>MAPEEVAFEMAVLVPSQTELPLKTALLAVAAFPNKVGNLLMKALSAAAPLAELKHLKRVRKAPDDGALLEAILCALDDAGVSEAAPTASTTEANGTRIDTLELDRLPASLQALYTQHGGQRLRLVHGAALAPQTRQQWETWTKLWPITWRIPDNGTPVLVETPVDELTQQYYERYMRTALQLASLSGVDNAAVIVDPVSAAPVAEAADKSAFHPLQHAVMAAVQAASERDLALWPPGLASVDPYSNSGVDAMGDTPGANGSGEETATQRQPHGESTPTPDFLRRGMDGGDTGTQDTGGDDDACEGLACKRQRLDTGPQEPQASARSRPYMCTGYDCFVIREPCIMCAMALVHSRVQRVIYCQPDATFGALGGCRRLHACKSLNHSYEVYRLGLKQEL</sequence>
<feature type="region of interest" description="Disordered" evidence="3">
    <location>
        <begin position="245"/>
        <end position="303"/>
    </location>
</feature>
<dbReference type="Gene3D" id="3.40.140.10">
    <property type="entry name" value="Cytidine Deaminase, domain 2"/>
    <property type="match status" value="1"/>
</dbReference>
<dbReference type="AlphaFoldDB" id="A0A8J4FH39"/>
<protein>
    <recommendedName>
        <fullName evidence="4">CMP/dCMP-type deaminase domain-containing protein</fullName>
    </recommendedName>
</protein>
<feature type="compositionally biased region" description="Polar residues" evidence="3">
    <location>
        <begin position="262"/>
        <end position="278"/>
    </location>
</feature>
<feature type="domain" description="CMP/dCMP-type deaminase" evidence="4">
    <location>
        <begin position="209"/>
        <end position="389"/>
    </location>
</feature>
<dbReference type="PANTHER" id="PTHR11079:SF156">
    <property type="entry name" value="INACTIVE TRNA-SPECIFIC ADENOSINE DEAMINASE-LIKE PROTEIN 3-RELATED"/>
    <property type="match status" value="1"/>
</dbReference>
<organism evidence="5 6">
    <name type="scientific">Volvox reticuliferus</name>
    <dbReference type="NCBI Taxonomy" id="1737510"/>
    <lineage>
        <taxon>Eukaryota</taxon>
        <taxon>Viridiplantae</taxon>
        <taxon>Chlorophyta</taxon>
        <taxon>core chlorophytes</taxon>
        <taxon>Chlorophyceae</taxon>
        <taxon>CS clade</taxon>
        <taxon>Chlamydomonadales</taxon>
        <taxon>Volvocaceae</taxon>
        <taxon>Volvox</taxon>
    </lineage>
</organism>
<dbReference type="EMBL" id="BNCQ01000001">
    <property type="protein sequence ID" value="GIL94466.1"/>
    <property type="molecule type" value="Genomic_DNA"/>
</dbReference>
<evidence type="ECO:0000256" key="3">
    <source>
        <dbReference type="SAM" id="MobiDB-lite"/>
    </source>
</evidence>
<dbReference type="GO" id="GO:0005737">
    <property type="term" value="C:cytoplasm"/>
    <property type="evidence" value="ECO:0007669"/>
    <property type="project" value="TreeGrafter"/>
</dbReference>
<dbReference type="Proteomes" id="UP000722791">
    <property type="component" value="Unassembled WGS sequence"/>
</dbReference>
<evidence type="ECO:0000259" key="4">
    <source>
        <dbReference type="PROSITE" id="PS51747"/>
    </source>
</evidence>